<dbReference type="Proteomes" id="UP001152562">
    <property type="component" value="Unassembled WGS sequence"/>
</dbReference>
<dbReference type="Gene3D" id="3.40.80.10">
    <property type="entry name" value="Peptidoglycan recognition protein-like"/>
    <property type="match status" value="1"/>
</dbReference>
<dbReference type="AlphaFoldDB" id="A0A9P0TEW2"/>
<evidence type="ECO:0000256" key="7">
    <source>
        <dbReference type="PIRNR" id="PIRNR037945"/>
    </source>
</evidence>
<dbReference type="FunFam" id="3.40.80.10:FF:000001">
    <property type="entry name" value="Peptidoglycan recognition protein 1"/>
    <property type="match status" value="1"/>
</dbReference>
<comment type="caution">
    <text evidence="12">The sequence shown here is derived from an EMBL/GenBank/DDBJ whole genome shotgun (WGS) entry which is preliminary data.</text>
</comment>
<feature type="disulfide bond" evidence="8">
    <location>
        <begin position="64"/>
        <end position="70"/>
    </location>
</feature>
<evidence type="ECO:0000256" key="4">
    <source>
        <dbReference type="ARBA" id="ARBA00022729"/>
    </source>
</evidence>
<dbReference type="InterPro" id="IPR002502">
    <property type="entry name" value="Amidase_domain"/>
</dbReference>
<accession>A0A9P0TEW2</accession>
<dbReference type="GO" id="GO:0045087">
    <property type="term" value="P:innate immune response"/>
    <property type="evidence" value="ECO:0007669"/>
    <property type="project" value="UniProtKB-KW"/>
</dbReference>
<evidence type="ECO:0000259" key="11">
    <source>
        <dbReference type="SMART" id="SM00701"/>
    </source>
</evidence>
<dbReference type="InterPro" id="IPR006619">
    <property type="entry name" value="PGRP_domain_met/bac"/>
</dbReference>
<dbReference type="PANTHER" id="PTHR11022:SF77">
    <property type="entry name" value="PEPTIDOGLYCAN-RECOGNITION PROTEIN LB"/>
    <property type="match status" value="1"/>
</dbReference>
<evidence type="ECO:0000256" key="6">
    <source>
        <dbReference type="ARBA" id="ARBA00023157"/>
    </source>
</evidence>
<dbReference type="GO" id="GO:0008270">
    <property type="term" value="F:zinc ion binding"/>
    <property type="evidence" value="ECO:0007669"/>
    <property type="project" value="InterPro"/>
</dbReference>
<dbReference type="CDD" id="cd06583">
    <property type="entry name" value="PGRP"/>
    <property type="match status" value="1"/>
</dbReference>
<evidence type="ECO:0000256" key="8">
    <source>
        <dbReference type="PIRSR" id="PIRSR037945-1"/>
    </source>
</evidence>
<dbReference type="SUPFAM" id="SSF55846">
    <property type="entry name" value="N-acetylmuramoyl-L-alanine amidase-like"/>
    <property type="match status" value="1"/>
</dbReference>
<dbReference type="EMBL" id="CALOZG010000005">
    <property type="protein sequence ID" value="CAH4027725.1"/>
    <property type="molecule type" value="Genomic_DNA"/>
</dbReference>
<feature type="domain" description="N-acetylmuramoyl-L-alanine amidase" evidence="10">
    <location>
        <begin position="38"/>
        <end position="176"/>
    </location>
</feature>
<evidence type="ECO:0000256" key="1">
    <source>
        <dbReference type="ARBA" id="ARBA00007553"/>
    </source>
</evidence>
<dbReference type="InterPro" id="IPR017331">
    <property type="entry name" value="Peptidoglycan_recognition"/>
</dbReference>
<reference evidence="12" key="1">
    <citation type="submission" date="2022-05" db="EMBL/GenBank/DDBJ databases">
        <authorList>
            <person name="Okamura Y."/>
        </authorList>
    </citation>
    <scope>NUCLEOTIDE SEQUENCE</scope>
</reference>
<dbReference type="PIRSF" id="PIRSF037945">
    <property type="entry name" value="PGRPs"/>
    <property type="match status" value="1"/>
</dbReference>
<dbReference type="GO" id="GO:0008745">
    <property type="term" value="F:N-acetylmuramoyl-L-alanine amidase activity"/>
    <property type="evidence" value="ECO:0007669"/>
    <property type="project" value="InterPro"/>
</dbReference>
<evidence type="ECO:0000256" key="2">
    <source>
        <dbReference type="ARBA" id="ARBA00011245"/>
    </source>
</evidence>
<evidence type="ECO:0000256" key="3">
    <source>
        <dbReference type="ARBA" id="ARBA00022588"/>
    </source>
</evidence>
<keyword evidence="6" id="KW-1015">Disulfide bond</keyword>
<dbReference type="InterPro" id="IPR015510">
    <property type="entry name" value="PGRP"/>
</dbReference>
<sequence>MLSKVVFLVVCASVNCFPRLTSLQPRFSFYTRSDWHAQPATDLTPLSTPVPYVIIHHTYKPDACTSHQECITAMQSMQRYHMESLDWGDIGYNFCIGNSGDIYEGRGWERKGIHAGKANDVSIGICLIGDWRVDQPPQEMLEATKALIQMGVDKGIISPDYKLVGHNQVMATQCPGTALFDIISKWDHFSNKFSVA</sequence>
<keyword evidence="13" id="KW-1185">Reference proteome</keyword>
<keyword evidence="4 9" id="KW-0732">Signal</keyword>
<feature type="signal peptide" evidence="9">
    <location>
        <begin position="1"/>
        <end position="16"/>
    </location>
</feature>
<organism evidence="12 13">
    <name type="scientific">Pieris brassicae</name>
    <name type="common">White butterfly</name>
    <name type="synonym">Large white butterfly</name>
    <dbReference type="NCBI Taxonomy" id="7116"/>
    <lineage>
        <taxon>Eukaryota</taxon>
        <taxon>Metazoa</taxon>
        <taxon>Ecdysozoa</taxon>
        <taxon>Arthropoda</taxon>
        <taxon>Hexapoda</taxon>
        <taxon>Insecta</taxon>
        <taxon>Pterygota</taxon>
        <taxon>Neoptera</taxon>
        <taxon>Endopterygota</taxon>
        <taxon>Lepidoptera</taxon>
        <taxon>Glossata</taxon>
        <taxon>Ditrysia</taxon>
        <taxon>Papilionoidea</taxon>
        <taxon>Pieridae</taxon>
        <taxon>Pierinae</taxon>
        <taxon>Pieris</taxon>
    </lineage>
</organism>
<dbReference type="SMART" id="SM00644">
    <property type="entry name" value="Ami_2"/>
    <property type="match status" value="1"/>
</dbReference>
<evidence type="ECO:0000313" key="12">
    <source>
        <dbReference type="EMBL" id="CAH4027725.1"/>
    </source>
</evidence>
<proteinExistence type="inferred from homology"/>
<evidence type="ECO:0000256" key="9">
    <source>
        <dbReference type="SAM" id="SignalP"/>
    </source>
</evidence>
<evidence type="ECO:0000313" key="13">
    <source>
        <dbReference type="Proteomes" id="UP001152562"/>
    </source>
</evidence>
<dbReference type="GO" id="GO:0009253">
    <property type="term" value="P:peptidoglycan catabolic process"/>
    <property type="evidence" value="ECO:0007669"/>
    <property type="project" value="InterPro"/>
</dbReference>
<protein>
    <recommendedName>
        <fullName evidence="7">Peptidoglycan-recognition protein</fullName>
    </recommendedName>
</protein>
<comment type="similarity">
    <text evidence="1 7">Belongs to the N-acetylmuramoyl-L-alanine amidase 2 family.</text>
</comment>
<name>A0A9P0TEW2_PIEBR</name>
<keyword evidence="5 7" id="KW-0391">Immunity</keyword>
<dbReference type="GO" id="GO:0042834">
    <property type="term" value="F:peptidoglycan binding"/>
    <property type="evidence" value="ECO:0007669"/>
    <property type="project" value="InterPro"/>
</dbReference>
<feature type="chain" id="PRO_5040109998" description="Peptidoglycan-recognition protein" evidence="9">
    <location>
        <begin position="17"/>
        <end position="196"/>
    </location>
</feature>
<dbReference type="SMART" id="SM00701">
    <property type="entry name" value="PGRP"/>
    <property type="match status" value="1"/>
</dbReference>
<evidence type="ECO:0000256" key="5">
    <source>
        <dbReference type="ARBA" id="ARBA00022859"/>
    </source>
</evidence>
<comment type="subunit">
    <text evidence="2">Monomer.</text>
</comment>
<gene>
    <name evidence="12" type="ORF">PIBRA_LOCUS4853</name>
</gene>
<evidence type="ECO:0000259" key="10">
    <source>
        <dbReference type="SMART" id="SM00644"/>
    </source>
</evidence>
<dbReference type="OrthoDB" id="10001926at2759"/>
<dbReference type="PANTHER" id="PTHR11022">
    <property type="entry name" value="PEPTIDOGLYCAN RECOGNITION PROTEIN"/>
    <property type="match status" value="1"/>
</dbReference>
<dbReference type="InterPro" id="IPR036505">
    <property type="entry name" value="Amidase/PGRP_sf"/>
</dbReference>
<dbReference type="Pfam" id="PF01510">
    <property type="entry name" value="Amidase_2"/>
    <property type="match status" value="1"/>
</dbReference>
<keyword evidence="3 7" id="KW-0399">Innate immunity</keyword>
<feature type="domain" description="Peptidoglycan recognition protein family" evidence="11">
    <location>
        <begin position="27"/>
        <end position="170"/>
    </location>
</feature>